<accession>A0A1V0B0M5</accession>
<evidence type="ECO:0000313" key="2">
    <source>
        <dbReference type="EMBL" id="AQZ93430.1"/>
    </source>
</evidence>
<dbReference type="InterPro" id="IPR058548">
    <property type="entry name" value="MlaB-like_STAS"/>
</dbReference>
<organism evidence="2 3">
    <name type="scientific">Halopseudomonas phragmitis</name>
    <dbReference type="NCBI Taxonomy" id="1931241"/>
    <lineage>
        <taxon>Bacteria</taxon>
        <taxon>Pseudomonadati</taxon>
        <taxon>Pseudomonadota</taxon>
        <taxon>Gammaproteobacteria</taxon>
        <taxon>Pseudomonadales</taxon>
        <taxon>Pseudomonadaceae</taxon>
        <taxon>Halopseudomonas</taxon>
    </lineage>
</organism>
<gene>
    <name evidence="2" type="ORF">BVH74_01010</name>
</gene>
<dbReference type="CDD" id="cd07043">
    <property type="entry name" value="STAS_anti-anti-sigma_factors"/>
    <property type="match status" value="1"/>
</dbReference>
<dbReference type="PANTHER" id="PTHR35849">
    <property type="entry name" value="BLR2341 PROTEIN"/>
    <property type="match status" value="1"/>
</dbReference>
<dbReference type="InterPro" id="IPR052746">
    <property type="entry name" value="MlaB_ABC_Transporter"/>
</dbReference>
<evidence type="ECO:0000259" key="1">
    <source>
        <dbReference type="PROSITE" id="PS50801"/>
    </source>
</evidence>
<dbReference type="AlphaFoldDB" id="A0A1V0B0M5"/>
<dbReference type="Proteomes" id="UP000243488">
    <property type="component" value="Chromosome"/>
</dbReference>
<dbReference type="InterPro" id="IPR002645">
    <property type="entry name" value="STAS_dom"/>
</dbReference>
<sequence length="100" mass="11089">MKAKLIESRAQPGRWVVEGNLDFDTAKDLREQIIAAMRHVQQSVVLDLSQVERANSVGLSLLLVAARALKERSVELKVEGMPAGLRSMAEVYGLDEWLDA</sequence>
<dbReference type="STRING" id="1931241.BVH74_01010"/>
<dbReference type="RefSeq" id="WP_080048288.1">
    <property type="nucleotide sequence ID" value="NZ_CP020100.1"/>
</dbReference>
<dbReference type="InterPro" id="IPR036513">
    <property type="entry name" value="STAS_dom_sf"/>
</dbReference>
<dbReference type="SUPFAM" id="SSF52091">
    <property type="entry name" value="SpoIIaa-like"/>
    <property type="match status" value="1"/>
</dbReference>
<keyword evidence="3" id="KW-1185">Reference proteome</keyword>
<dbReference type="Gene3D" id="3.30.750.24">
    <property type="entry name" value="STAS domain"/>
    <property type="match status" value="1"/>
</dbReference>
<proteinExistence type="predicted"/>
<dbReference type="PROSITE" id="PS50801">
    <property type="entry name" value="STAS"/>
    <property type="match status" value="1"/>
</dbReference>
<dbReference type="EMBL" id="CP020100">
    <property type="protein sequence ID" value="AQZ93430.1"/>
    <property type="molecule type" value="Genomic_DNA"/>
</dbReference>
<name>A0A1V0B0M5_9GAMM</name>
<protein>
    <recommendedName>
        <fullName evidence="1">STAS domain-containing protein</fullName>
    </recommendedName>
</protein>
<dbReference type="KEGG" id="ppha:BVH74_01010"/>
<feature type="domain" description="STAS" evidence="1">
    <location>
        <begin position="17"/>
        <end position="100"/>
    </location>
</feature>
<dbReference type="PANTHER" id="PTHR35849:SF1">
    <property type="entry name" value="INTERMEMBRANE PHOSPHOLIPID TRANSPORT SYSTEM BINDING PROTEIN MLAB"/>
    <property type="match status" value="1"/>
</dbReference>
<dbReference type="Pfam" id="PF13466">
    <property type="entry name" value="STAS_2"/>
    <property type="match status" value="1"/>
</dbReference>
<evidence type="ECO:0000313" key="3">
    <source>
        <dbReference type="Proteomes" id="UP000243488"/>
    </source>
</evidence>
<reference evidence="2 3" key="1">
    <citation type="submission" date="2017-03" db="EMBL/GenBank/DDBJ databases">
        <title>Complete genome sequence of the novel DNRA strain Pseudomonas sp. S-6-2 isolated from Chinese polluted river sediment. Journal of Biotechnology.</title>
        <authorList>
            <person name="Li J."/>
            <person name="Xiang F."/>
            <person name="Wang L."/>
            <person name="Xi L."/>
            <person name="Liu J."/>
        </authorList>
    </citation>
    <scope>NUCLEOTIDE SEQUENCE [LARGE SCALE GENOMIC DNA]</scope>
    <source>
        <strain evidence="2 3">S-6-2</strain>
    </source>
</reference>